<feature type="transmembrane region" description="Helical" evidence="5">
    <location>
        <begin position="46"/>
        <end position="64"/>
    </location>
</feature>
<dbReference type="EMBL" id="JBHUOP010000001">
    <property type="protein sequence ID" value="MFD2839451.1"/>
    <property type="molecule type" value="Genomic_DNA"/>
</dbReference>
<dbReference type="RefSeq" id="WP_377464925.1">
    <property type="nucleotide sequence ID" value="NZ_JBHUOP010000001.1"/>
</dbReference>
<dbReference type="Pfam" id="PF01957">
    <property type="entry name" value="NfeD"/>
    <property type="match status" value="1"/>
</dbReference>
<evidence type="ECO:0000256" key="3">
    <source>
        <dbReference type="ARBA" id="ARBA00022989"/>
    </source>
</evidence>
<dbReference type="PANTHER" id="PTHR33507:SF3">
    <property type="entry name" value="INNER MEMBRANE PROTEIN YBBJ"/>
    <property type="match status" value="1"/>
</dbReference>
<proteinExistence type="predicted"/>
<dbReference type="SUPFAM" id="SSF141322">
    <property type="entry name" value="NfeD domain-like"/>
    <property type="match status" value="1"/>
</dbReference>
<keyword evidence="2 5" id="KW-0812">Transmembrane</keyword>
<evidence type="ECO:0000256" key="1">
    <source>
        <dbReference type="ARBA" id="ARBA00004141"/>
    </source>
</evidence>
<dbReference type="Gene3D" id="2.40.50.140">
    <property type="entry name" value="Nucleic acid-binding proteins"/>
    <property type="match status" value="1"/>
</dbReference>
<evidence type="ECO:0000259" key="6">
    <source>
        <dbReference type="Pfam" id="PF01957"/>
    </source>
</evidence>
<organism evidence="7 8">
    <name type="scientific">Populibacterium corticicola</name>
    <dbReference type="NCBI Taxonomy" id="1812826"/>
    <lineage>
        <taxon>Bacteria</taxon>
        <taxon>Bacillati</taxon>
        <taxon>Actinomycetota</taxon>
        <taxon>Actinomycetes</taxon>
        <taxon>Micrococcales</taxon>
        <taxon>Jonesiaceae</taxon>
        <taxon>Populibacterium</taxon>
    </lineage>
</organism>
<protein>
    <submittedName>
        <fullName evidence="7">NfeD family protein</fullName>
    </submittedName>
</protein>
<feature type="domain" description="NfeD-like C-terminal" evidence="6">
    <location>
        <begin position="84"/>
        <end position="141"/>
    </location>
</feature>
<dbReference type="PANTHER" id="PTHR33507">
    <property type="entry name" value="INNER MEMBRANE PROTEIN YBBJ"/>
    <property type="match status" value="1"/>
</dbReference>
<keyword evidence="4 5" id="KW-0472">Membrane</keyword>
<reference evidence="8" key="1">
    <citation type="journal article" date="2019" name="Int. J. Syst. Evol. Microbiol.">
        <title>The Global Catalogue of Microorganisms (GCM) 10K type strain sequencing project: providing services to taxonomists for standard genome sequencing and annotation.</title>
        <authorList>
            <consortium name="The Broad Institute Genomics Platform"/>
            <consortium name="The Broad Institute Genome Sequencing Center for Infectious Disease"/>
            <person name="Wu L."/>
            <person name="Ma J."/>
        </authorList>
    </citation>
    <scope>NUCLEOTIDE SEQUENCE [LARGE SCALE GENOMIC DNA]</scope>
    <source>
        <strain evidence="8">KCTC 33576</strain>
    </source>
</reference>
<name>A0ABW5XAH8_9MICO</name>
<gene>
    <name evidence="7" type="ORF">ACFSYH_02575</name>
</gene>
<dbReference type="InterPro" id="IPR052165">
    <property type="entry name" value="Membrane_assoc_protease"/>
</dbReference>
<comment type="subcellular location">
    <subcellularLocation>
        <location evidence="1">Membrane</location>
        <topology evidence="1">Multi-pass membrane protein</topology>
    </subcellularLocation>
</comment>
<evidence type="ECO:0000313" key="8">
    <source>
        <dbReference type="Proteomes" id="UP001597391"/>
    </source>
</evidence>
<accession>A0ABW5XAH8</accession>
<keyword evidence="3 5" id="KW-1133">Transmembrane helix</keyword>
<comment type="caution">
    <text evidence="7">The sequence shown here is derived from an EMBL/GenBank/DDBJ whole genome shotgun (WGS) entry which is preliminary data.</text>
</comment>
<evidence type="ECO:0000256" key="5">
    <source>
        <dbReference type="SAM" id="Phobius"/>
    </source>
</evidence>
<dbReference type="InterPro" id="IPR012340">
    <property type="entry name" value="NA-bd_OB-fold"/>
</dbReference>
<sequence>MAWWIWLIIAIVLVIVQIVTLDLVLLMLAGGALAAGIAAALGVESILSQVLIWAVVSILLLVFVRKWALEKLRFWQSGSETNAASYVGQSGIAVTHVDGVSGRVKFNGEVWTARSLSGAPIVEGANVVVVQIDGATAVVDPAPGV</sequence>
<dbReference type="InterPro" id="IPR002810">
    <property type="entry name" value="NfeD-like_C"/>
</dbReference>
<evidence type="ECO:0000256" key="4">
    <source>
        <dbReference type="ARBA" id="ARBA00023136"/>
    </source>
</evidence>
<feature type="transmembrane region" description="Helical" evidence="5">
    <location>
        <begin position="7"/>
        <end position="40"/>
    </location>
</feature>
<dbReference type="Proteomes" id="UP001597391">
    <property type="component" value="Unassembled WGS sequence"/>
</dbReference>
<evidence type="ECO:0000256" key="2">
    <source>
        <dbReference type="ARBA" id="ARBA00022692"/>
    </source>
</evidence>
<keyword evidence="8" id="KW-1185">Reference proteome</keyword>
<evidence type="ECO:0000313" key="7">
    <source>
        <dbReference type="EMBL" id="MFD2839451.1"/>
    </source>
</evidence>